<keyword evidence="1" id="KW-0813">Transport</keyword>
<dbReference type="InterPro" id="IPR027417">
    <property type="entry name" value="P-loop_NTPase"/>
</dbReference>
<dbReference type="SMART" id="SM00382">
    <property type="entry name" value="AAA"/>
    <property type="match status" value="1"/>
</dbReference>
<dbReference type="PANTHER" id="PTHR43875">
    <property type="entry name" value="MALTODEXTRIN IMPORT ATP-BINDING PROTEIN MSMX"/>
    <property type="match status" value="1"/>
</dbReference>
<evidence type="ECO:0000256" key="1">
    <source>
        <dbReference type="ARBA" id="ARBA00022448"/>
    </source>
</evidence>
<comment type="caution">
    <text evidence="5">The sequence shown here is derived from an EMBL/GenBank/DDBJ whole genome shotgun (WGS) entry which is preliminary data.</text>
</comment>
<evidence type="ECO:0000313" key="5">
    <source>
        <dbReference type="EMBL" id="MFD1419836.1"/>
    </source>
</evidence>
<dbReference type="Gene3D" id="3.40.50.300">
    <property type="entry name" value="P-loop containing nucleotide triphosphate hydrolases"/>
    <property type="match status" value="1"/>
</dbReference>
<dbReference type="InterPro" id="IPR003593">
    <property type="entry name" value="AAA+_ATPase"/>
</dbReference>
<name>A0ABW4BXZ6_9LACO</name>
<sequence length="367" mass="40755">MAEIALEHIYKKYDGNPEYSVTDFNLHMQDDEFIVFVGPSGCGKSTVLRMIAGLESITKGNVRVGDQVVNRMAPKDRDIAMVFQNYALYPNMNVYNNMAFGLKIKHEDKAEIDKRVKNAAEILGLEDYLDRKPAALSGGQRQRVALGRAIVRDAKLFLLDEPLSNLDAKLRVQMRTQIAQLHQRLKTNMIYVTHDQVEAMTMADRIVIMKAGVVQQIGTPSELYNEPVNQFVAGFIGSPGMNFFNAKLVDGQVINDAGLTVTVPEGKLKGLVEKGYNGKPIIVGIRPEDIHTEQIAIQAMADAVVNAEVEVSELLGAESMLYSKIGDSKFVAQVDARDYHEPGTTVKMAFEMSKAHFFDPESQLTIE</sequence>
<dbReference type="Proteomes" id="UP001597188">
    <property type="component" value="Unassembled WGS sequence"/>
</dbReference>
<feature type="domain" description="ABC transporter" evidence="4">
    <location>
        <begin position="4"/>
        <end position="236"/>
    </location>
</feature>
<evidence type="ECO:0000256" key="3">
    <source>
        <dbReference type="ARBA" id="ARBA00022840"/>
    </source>
</evidence>
<dbReference type="SUPFAM" id="SSF50331">
    <property type="entry name" value="MOP-like"/>
    <property type="match status" value="1"/>
</dbReference>
<evidence type="ECO:0000256" key="2">
    <source>
        <dbReference type="ARBA" id="ARBA00022741"/>
    </source>
</evidence>
<dbReference type="InterPro" id="IPR017871">
    <property type="entry name" value="ABC_transporter-like_CS"/>
</dbReference>
<protein>
    <submittedName>
        <fullName evidence="5">ABC transporter ATP-binding protein</fullName>
    </submittedName>
</protein>
<keyword evidence="6" id="KW-1185">Reference proteome</keyword>
<reference evidence="6" key="1">
    <citation type="journal article" date="2019" name="Int. J. Syst. Evol. Microbiol.">
        <title>The Global Catalogue of Microorganisms (GCM) 10K type strain sequencing project: providing services to taxonomists for standard genome sequencing and annotation.</title>
        <authorList>
            <consortium name="The Broad Institute Genomics Platform"/>
            <consortium name="The Broad Institute Genome Sequencing Center for Infectious Disease"/>
            <person name="Wu L."/>
            <person name="Ma J."/>
        </authorList>
    </citation>
    <scope>NUCLEOTIDE SEQUENCE [LARGE SCALE GENOMIC DNA]</scope>
    <source>
        <strain evidence="6">CCM 8931</strain>
    </source>
</reference>
<dbReference type="SUPFAM" id="SSF52540">
    <property type="entry name" value="P-loop containing nucleoside triphosphate hydrolases"/>
    <property type="match status" value="1"/>
</dbReference>
<dbReference type="InterPro" id="IPR040582">
    <property type="entry name" value="OB_MalK-like"/>
</dbReference>
<proteinExistence type="predicted"/>
<dbReference type="CDD" id="cd03301">
    <property type="entry name" value="ABC_MalK_N"/>
    <property type="match status" value="1"/>
</dbReference>
<dbReference type="Gene3D" id="2.40.50.140">
    <property type="entry name" value="Nucleic acid-binding proteins"/>
    <property type="match status" value="1"/>
</dbReference>
<dbReference type="PROSITE" id="PS50893">
    <property type="entry name" value="ABC_TRANSPORTER_2"/>
    <property type="match status" value="1"/>
</dbReference>
<dbReference type="InterPro" id="IPR003439">
    <property type="entry name" value="ABC_transporter-like_ATP-bd"/>
</dbReference>
<dbReference type="NCBIfam" id="NF008653">
    <property type="entry name" value="PRK11650.1"/>
    <property type="match status" value="1"/>
</dbReference>
<dbReference type="Pfam" id="PF00005">
    <property type="entry name" value="ABC_tran"/>
    <property type="match status" value="1"/>
</dbReference>
<dbReference type="PANTHER" id="PTHR43875:SF1">
    <property type="entry name" value="OSMOPROTECTIVE COMPOUNDS UPTAKE ATP-BINDING PROTEIN GGTA"/>
    <property type="match status" value="1"/>
</dbReference>
<gene>
    <name evidence="5" type="ORF">ACFQ5L_02540</name>
</gene>
<accession>A0ABW4BXZ6</accession>
<dbReference type="Pfam" id="PF17912">
    <property type="entry name" value="OB_MalK"/>
    <property type="match status" value="1"/>
</dbReference>
<keyword evidence="2" id="KW-0547">Nucleotide-binding</keyword>
<dbReference type="InterPro" id="IPR047641">
    <property type="entry name" value="ABC_transpr_MalK/UgpC-like"/>
</dbReference>
<dbReference type="EMBL" id="JBHTOJ010000007">
    <property type="protein sequence ID" value="MFD1419836.1"/>
    <property type="molecule type" value="Genomic_DNA"/>
</dbReference>
<evidence type="ECO:0000259" key="4">
    <source>
        <dbReference type="PROSITE" id="PS50893"/>
    </source>
</evidence>
<organism evidence="5 6">
    <name type="scientific">Lactiplantibacillus songbeiensis</name>
    <dbReference type="NCBI Taxonomy" id="2559920"/>
    <lineage>
        <taxon>Bacteria</taxon>
        <taxon>Bacillati</taxon>
        <taxon>Bacillota</taxon>
        <taxon>Bacilli</taxon>
        <taxon>Lactobacillales</taxon>
        <taxon>Lactobacillaceae</taxon>
        <taxon>Lactiplantibacillus</taxon>
    </lineage>
</organism>
<keyword evidence="3 5" id="KW-0067">ATP-binding</keyword>
<dbReference type="InterPro" id="IPR008995">
    <property type="entry name" value="Mo/tungstate-bd_C_term_dom"/>
</dbReference>
<dbReference type="GO" id="GO:0005524">
    <property type="term" value="F:ATP binding"/>
    <property type="evidence" value="ECO:0007669"/>
    <property type="project" value="UniProtKB-KW"/>
</dbReference>
<dbReference type="PROSITE" id="PS00211">
    <property type="entry name" value="ABC_TRANSPORTER_1"/>
    <property type="match status" value="1"/>
</dbReference>
<dbReference type="RefSeq" id="WP_137634901.1">
    <property type="nucleotide sequence ID" value="NZ_BJDL01000014.1"/>
</dbReference>
<dbReference type="Gene3D" id="2.40.50.100">
    <property type="match status" value="1"/>
</dbReference>
<dbReference type="InterPro" id="IPR012340">
    <property type="entry name" value="NA-bd_OB-fold"/>
</dbReference>
<evidence type="ECO:0000313" key="6">
    <source>
        <dbReference type="Proteomes" id="UP001597188"/>
    </source>
</evidence>
<dbReference type="InterPro" id="IPR015855">
    <property type="entry name" value="ABC_transpr_MalK-like"/>
</dbReference>